<sequence length="92" mass="9122">ASHFFPQYVAVLLLVAATANAGLVGVGHGGFGYGGFGHGGFGYGGFGHGGYGGHVVAAPVAKVAVAAPLRVTSAVTTRHDVYAPRAARVSSR</sequence>
<dbReference type="AlphaFoldDB" id="A0A131Y571"/>
<evidence type="ECO:0000256" key="1">
    <source>
        <dbReference type="SAM" id="SignalP"/>
    </source>
</evidence>
<evidence type="ECO:0000313" key="2">
    <source>
        <dbReference type="EMBL" id="JAP73658.1"/>
    </source>
</evidence>
<dbReference type="EMBL" id="GEFM01002138">
    <property type="protein sequence ID" value="JAP73658.1"/>
    <property type="molecule type" value="mRNA"/>
</dbReference>
<keyword evidence="1" id="KW-0732">Signal</keyword>
<protein>
    <submittedName>
        <fullName evidence="2">Putative secreted protein</fullName>
    </submittedName>
</protein>
<proteinExistence type="evidence at transcript level"/>
<organism evidence="2">
    <name type="scientific">Ixodes ricinus</name>
    <name type="common">Common tick</name>
    <name type="synonym">Acarus ricinus</name>
    <dbReference type="NCBI Taxonomy" id="34613"/>
    <lineage>
        <taxon>Eukaryota</taxon>
        <taxon>Metazoa</taxon>
        <taxon>Ecdysozoa</taxon>
        <taxon>Arthropoda</taxon>
        <taxon>Chelicerata</taxon>
        <taxon>Arachnida</taxon>
        <taxon>Acari</taxon>
        <taxon>Parasitiformes</taxon>
        <taxon>Ixodida</taxon>
        <taxon>Ixodoidea</taxon>
        <taxon>Ixodidae</taxon>
        <taxon>Ixodinae</taxon>
        <taxon>Ixodes</taxon>
    </lineage>
</organism>
<accession>A0A131Y571</accession>
<name>A0A131Y571_IXORI</name>
<reference evidence="2" key="1">
    <citation type="submission" date="2016-02" db="EMBL/GenBank/DDBJ databases">
        <title>RNAseq analyses of the midgut from blood- or serum-fed Ixodes ricinus ticks.</title>
        <authorList>
            <person name="Perner J."/>
            <person name="Provaznik J."/>
            <person name="Schrenkova J."/>
            <person name="Urbanova V."/>
            <person name="Ribeiro J.M."/>
            <person name="Kopacek P."/>
        </authorList>
    </citation>
    <scope>NUCLEOTIDE SEQUENCE</scope>
    <source>
        <tissue evidence="2">Gut</tissue>
    </source>
</reference>
<feature type="signal peptide" evidence="1">
    <location>
        <begin position="1"/>
        <end position="21"/>
    </location>
</feature>
<feature type="chain" id="PRO_5007284225" evidence="1">
    <location>
        <begin position="22"/>
        <end position="92"/>
    </location>
</feature>
<feature type="non-terminal residue" evidence="2">
    <location>
        <position position="1"/>
    </location>
</feature>